<sequence>MSIPQELLDLIVHYIPNDADLDNTLRVCTYTFRGLAGPARLRLLRSLQLTPIVTNGGIHMANKCQRLLKLLDSPRNMGALIHALHIVESPSDELPWIVKASRTLSLILPSLVNLRHFYLRSKLQTLQWELFSRSFKAAIEKIASQLDTLSLRGVFIKLTDTAHRQQILAIIAKSPKLTRVVLCFREPWYYEEAEFPLLPERQAGGGLESLVVGGRSMPTQVVFGPLDLTFLRVLAVQSHSESLTPLVQVCARAKMLEELYMWPGTQYGLQLGSIGLSAFPRLRVLHICDRWEPPSLRQVVEECCTIPTLQHVSFEFRMYVSSIPRPSMSADQIDAWNALGAAVTARPSTLEDVRVTIPVLYAQDKLWADDFLAQHAMGDFIAIRVRAYENPRDDPNWWG</sequence>
<dbReference type="Proteomes" id="UP000636479">
    <property type="component" value="Unassembled WGS sequence"/>
</dbReference>
<dbReference type="EMBL" id="JACAZF010000001">
    <property type="protein sequence ID" value="KAF7316139.1"/>
    <property type="molecule type" value="Genomic_DNA"/>
</dbReference>
<dbReference type="AlphaFoldDB" id="A0A8H6WEW7"/>
<dbReference type="OrthoDB" id="2933238at2759"/>
<comment type="caution">
    <text evidence="1">The sequence shown here is derived from an EMBL/GenBank/DDBJ whole genome shotgun (WGS) entry which is preliminary data.</text>
</comment>
<dbReference type="GeneID" id="59340768"/>
<evidence type="ECO:0000313" key="1">
    <source>
        <dbReference type="EMBL" id="KAF7316139.1"/>
    </source>
</evidence>
<name>A0A8H6WEW7_9AGAR</name>
<reference evidence="1" key="1">
    <citation type="submission" date="2020-05" db="EMBL/GenBank/DDBJ databases">
        <title>Mycena genomes resolve the evolution of fungal bioluminescence.</title>
        <authorList>
            <person name="Tsai I.J."/>
        </authorList>
    </citation>
    <scope>NUCLEOTIDE SEQUENCE</scope>
    <source>
        <strain evidence="1">171206Taipei</strain>
    </source>
</reference>
<evidence type="ECO:0000313" key="2">
    <source>
        <dbReference type="Proteomes" id="UP000636479"/>
    </source>
</evidence>
<gene>
    <name evidence="1" type="ORF">MIND_00132000</name>
</gene>
<accession>A0A8H6WEW7</accession>
<organism evidence="1 2">
    <name type="scientific">Mycena indigotica</name>
    <dbReference type="NCBI Taxonomy" id="2126181"/>
    <lineage>
        <taxon>Eukaryota</taxon>
        <taxon>Fungi</taxon>
        <taxon>Dikarya</taxon>
        <taxon>Basidiomycota</taxon>
        <taxon>Agaricomycotina</taxon>
        <taxon>Agaricomycetes</taxon>
        <taxon>Agaricomycetidae</taxon>
        <taxon>Agaricales</taxon>
        <taxon>Marasmiineae</taxon>
        <taxon>Mycenaceae</taxon>
        <taxon>Mycena</taxon>
    </lineage>
</organism>
<keyword evidence="2" id="KW-1185">Reference proteome</keyword>
<protein>
    <submittedName>
        <fullName evidence="1">Uncharacterized protein</fullName>
    </submittedName>
</protein>
<dbReference type="RefSeq" id="XP_037226162.1">
    <property type="nucleotide sequence ID" value="XM_037358252.1"/>
</dbReference>
<proteinExistence type="predicted"/>